<dbReference type="EMBL" id="KQ235130">
    <property type="protein sequence ID" value="KMZ89813.1"/>
    <property type="molecule type" value="Genomic_DNA"/>
</dbReference>
<keyword evidence="1" id="KW-0812">Transmembrane</keyword>
<dbReference type="AlphaFoldDB" id="A0A0J9VR37"/>
<dbReference type="Proteomes" id="UP000053776">
    <property type="component" value="Unassembled WGS sequence"/>
</dbReference>
<keyword evidence="1" id="KW-0472">Membrane</keyword>
<evidence type="ECO:0000313" key="2">
    <source>
        <dbReference type="EMBL" id="KMZ89813.1"/>
    </source>
</evidence>
<evidence type="ECO:0000313" key="3">
    <source>
        <dbReference type="Proteomes" id="UP000053776"/>
    </source>
</evidence>
<gene>
    <name evidence="2" type="ORF">PVMG_06168</name>
</gene>
<accession>A0A0J9VR37</accession>
<organism evidence="2 3">
    <name type="scientific">Plasmodium vivax Mauritania I</name>
    <dbReference type="NCBI Taxonomy" id="1035515"/>
    <lineage>
        <taxon>Eukaryota</taxon>
        <taxon>Sar</taxon>
        <taxon>Alveolata</taxon>
        <taxon>Apicomplexa</taxon>
        <taxon>Aconoidasida</taxon>
        <taxon>Haemosporida</taxon>
        <taxon>Plasmodiidae</taxon>
        <taxon>Plasmodium</taxon>
        <taxon>Plasmodium (Plasmodium)</taxon>
    </lineage>
</organism>
<protein>
    <recommendedName>
        <fullName evidence="4">Variable surface protein</fullName>
    </recommendedName>
</protein>
<evidence type="ECO:0008006" key="4">
    <source>
        <dbReference type="Google" id="ProtNLM"/>
    </source>
</evidence>
<sequence length="175" mass="21059">MKGLIYKISDGCKYLYYKIYLDMFKNKNIRYTPLIFYRKFLESIRDEVRMDTCNDYVDDIIDVILEKMDKLIDLYKTFNDIKSNENCNCVSQCVTLYNNYLKLCHNDKDQEFCNELERFRYKYEDRVAPLNCVGVPKTLESTRPFDSFVILLPFTIILMTTFISFILYKVDKNFN</sequence>
<evidence type="ECO:0000256" key="1">
    <source>
        <dbReference type="SAM" id="Phobius"/>
    </source>
</evidence>
<proteinExistence type="predicted"/>
<reference evidence="2 3" key="1">
    <citation type="submission" date="2011-08" db="EMBL/GenBank/DDBJ databases">
        <title>The Genome Sequence of Plasmodium vivax Mauritania I.</title>
        <authorList>
            <consortium name="The Broad Institute Genome Sequencing Platform"/>
            <consortium name="The Broad Institute Genome Sequencing Center for Infectious Disease"/>
            <person name="Neafsey D."/>
            <person name="Carlton J."/>
            <person name="Barnwell J."/>
            <person name="Collins W."/>
            <person name="Escalante A."/>
            <person name="Mullikin J."/>
            <person name="Saul A."/>
            <person name="Guigo R."/>
            <person name="Camara F."/>
            <person name="Young S.K."/>
            <person name="Zeng Q."/>
            <person name="Gargeya S."/>
            <person name="Fitzgerald M."/>
            <person name="Haas B."/>
            <person name="Abouelleil A."/>
            <person name="Alvarado L."/>
            <person name="Arachchi H.M."/>
            <person name="Berlin A."/>
            <person name="Brown A."/>
            <person name="Chapman S.B."/>
            <person name="Chen Z."/>
            <person name="Dunbar C."/>
            <person name="Freedman E."/>
            <person name="Gearin G."/>
            <person name="Gellesch M."/>
            <person name="Goldberg J."/>
            <person name="Griggs A."/>
            <person name="Gujja S."/>
            <person name="Heiman D."/>
            <person name="Howarth C."/>
            <person name="Larson L."/>
            <person name="Lui A."/>
            <person name="MacDonald P.J.P."/>
            <person name="Montmayeur A."/>
            <person name="Murphy C."/>
            <person name="Neiman D."/>
            <person name="Pearson M."/>
            <person name="Priest M."/>
            <person name="Roberts A."/>
            <person name="Saif S."/>
            <person name="Shea T."/>
            <person name="Shenoy N."/>
            <person name="Sisk P."/>
            <person name="Stolte C."/>
            <person name="Sykes S."/>
            <person name="Wortman J."/>
            <person name="Nusbaum C."/>
            <person name="Birren B."/>
        </authorList>
    </citation>
    <scope>NUCLEOTIDE SEQUENCE [LARGE SCALE GENOMIC DNA]</scope>
    <source>
        <strain evidence="2 3">Mauritania I</strain>
    </source>
</reference>
<keyword evidence="1" id="KW-1133">Transmembrane helix</keyword>
<name>A0A0J9VR37_PLAVI</name>
<feature type="transmembrane region" description="Helical" evidence="1">
    <location>
        <begin position="148"/>
        <end position="168"/>
    </location>
</feature>